<dbReference type="Proteomes" id="UP000248423">
    <property type="component" value="Unassembled WGS sequence"/>
</dbReference>
<evidence type="ECO:0000313" key="3">
    <source>
        <dbReference type="Proteomes" id="UP000248423"/>
    </source>
</evidence>
<dbReference type="AlphaFoldDB" id="A0A319ECI5"/>
<dbReference type="VEuPathDB" id="FungiDB:BO78DRAFT_82084"/>
<evidence type="ECO:0000256" key="1">
    <source>
        <dbReference type="SAM" id="MobiDB-lite"/>
    </source>
</evidence>
<keyword evidence="3" id="KW-1185">Reference proteome</keyword>
<protein>
    <submittedName>
        <fullName evidence="2">Uncharacterized protein</fullName>
    </submittedName>
</protein>
<name>A0A319ECI5_ASPSB</name>
<dbReference type="EMBL" id="KZ826338">
    <property type="protein sequence ID" value="PYI07926.1"/>
    <property type="molecule type" value="Genomic_DNA"/>
</dbReference>
<evidence type="ECO:0000313" key="2">
    <source>
        <dbReference type="EMBL" id="PYI07926.1"/>
    </source>
</evidence>
<feature type="region of interest" description="Disordered" evidence="1">
    <location>
        <begin position="72"/>
        <end position="93"/>
    </location>
</feature>
<accession>A0A319ECI5</accession>
<gene>
    <name evidence="2" type="ORF">BO78DRAFT_82084</name>
</gene>
<reference evidence="2 3" key="1">
    <citation type="submission" date="2018-02" db="EMBL/GenBank/DDBJ databases">
        <title>The genomes of Aspergillus section Nigri reveals drivers in fungal speciation.</title>
        <authorList>
            <consortium name="DOE Joint Genome Institute"/>
            <person name="Vesth T.C."/>
            <person name="Nybo J."/>
            <person name="Theobald S."/>
            <person name="Brandl J."/>
            <person name="Frisvad J.C."/>
            <person name="Nielsen K.F."/>
            <person name="Lyhne E.K."/>
            <person name="Kogle M.E."/>
            <person name="Kuo A."/>
            <person name="Riley R."/>
            <person name="Clum A."/>
            <person name="Nolan M."/>
            <person name="Lipzen A."/>
            <person name="Salamov A."/>
            <person name="Henrissat B."/>
            <person name="Wiebenga A."/>
            <person name="De vries R.P."/>
            <person name="Grigoriev I.V."/>
            <person name="Mortensen U.H."/>
            <person name="Andersen M.R."/>
            <person name="Baker S.E."/>
        </authorList>
    </citation>
    <scope>NUCLEOTIDE SEQUENCE [LARGE SCALE GENOMIC DNA]</scope>
    <source>
        <strain evidence="2 3">CBS 121057</strain>
    </source>
</reference>
<sequence length="187" mass="21943">MTQWVYQIKVKDGIQFSFSNPKISGELCLLVWCSSLWTGGPGDTHAEKGGMKRDALTMVKIKWLRKGVSDAKIEKKKTRRPRQGPCTTRLPAGRADTKQFQKPAYIKARPMSPSCRFQRKQMKWCRHHRRCCLASRCRRMMRKEERSFCMWEDNLRAAEAKTARDLFAWFALPTEPRFRDPLDMKLN</sequence>
<organism evidence="2 3">
    <name type="scientific">Aspergillus sclerotiicarbonarius (strain CBS 121057 / IBT 28362)</name>
    <dbReference type="NCBI Taxonomy" id="1448318"/>
    <lineage>
        <taxon>Eukaryota</taxon>
        <taxon>Fungi</taxon>
        <taxon>Dikarya</taxon>
        <taxon>Ascomycota</taxon>
        <taxon>Pezizomycotina</taxon>
        <taxon>Eurotiomycetes</taxon>
        <taxon>Eurotiomycetidae</taxon>
        <taxon>Eurotiales</taxon>
        <taxon>Aspergillaceae</taxon>
        <taxon>Aspergillus</taxon>
        <taxon>Aspergillus subgen. Circumdati</taxon>
    </lineage>
</organism>
<proteinExistence type="predicted"/>